<dbReference type="Proteomes" id="UP000244519">
    <property type="component" value="Chromosome"/>
</dbReference>
<accession>A0A2U8BSL1</accession>
<dbReference type="KEGG" id="fso:Fsol_00494"/>
<dbReference type="OrthoDB" id="9759785at2"/>
<name>A0A2U8BSL1_9RICK</name>
<sequence>MLDNKNLSSIRTNLYALSKIDTMMLYCDASIMANVIVARYREFGYSIALHKLGVADSYTKVCGRSLREFISDLQISDEMWNSAAKLTGTTILKEAVLLEIKKLFETIYCGNVSLQMTHILNQNAVRFLTKEIEKTCGIYKLRTKSFHLLNELERISIDSQTDSQISYFCSFQNKRMTILLHDSSIPARWNVSEVLLIADGDASLQISQLRNEMLRAQVPLLVTSMKTAPLDQDAALWSIALAISYSFHFCIPSVVIVRNATLQQIALMLKDFVAKFEINDK</sequence>
<organism evidence="2 3">
    <name type="scientific">Candidatus Fokinia solitaria</name>
    <dbReference type="NCBI Taxonomy" id="1802984"/>
    <lineage>
        <taxon>Bacteria</taxon>
        <taxon>Pseudomonadati</taxon>
        <taxon>Pseudomonadota</taxon>
        <taxon>Alphaproteobacteria</taxon>
        <taxon>Rickettsiales</taxon>
        <taxon>Candidatus Midichloriaceae</taxon>
        <taxon>Candidatus Fokinia</taxon>
    </lineage>
</organism>
<gene>
    <name evidence="2" type="ORF">Fsol_00494</name>
</gene>
<evidence type="ECO:0000313" key="2">
    <source>
        <dbReference type="EMBL" id="AWD33288.1"/>
    </source>
</evidence>
<protein>
    <submittedName>
        <fullName evidence="2">Uncharacterized protein</fullName>
    </submittedName>
</protein>
<evidence type="ECO:0000256" key="1">
    <source>
        <dbReference type="SAM" id="Phobius"/>
    </source>
</evidence>
<proteinExistence type="predicted"/>
<keyword evidence="3" id="KW-1185">Reference proteome</keyword>
<reference evidence="2 3" key="1">
    <citation type="journal article" date="2018" name="Genome Biol. Evol.">
        <title>The Genome Sequence of "Candidatus Fokinia solitaria": Insights on Reductive Evolution in Rickettsiales.</title>
        <authorList>
            <person name="Floriano A.M."/>
            <person name="Castelli M."/>
            <person name="Krenek S."/>
            <person name="Berendonk T.U."/>
            <person name="Bazzocchi C."/>
            <person name="Petroni G."/>
            <person name="Sassera D."/>
        </authorList>
    </citation>
    <scope>NUCLEOTIDE SEQUENCE [LARGE SCALE GENOMIC DNA]</scope>
    <source>
        <strain evidence="2">Rio ETE_ALG 3VII</strain>
    </source>
</reference>
<dbReference type="EMBL" id="CP025989">
    <property type="protein sequence ID" value="AWD33288.1"/>
    <property type="molecule type" value="Genomic_DNA"/>
</dbReference>
<feature type="transmembrane region" description="Helical" evidence="1">
    <location>
        <begin position="234"/>
        <end position="257"/>
    </location>
</feature>
<keyword evidence="1" id="KW-0812">Transmembrane</keyword>
<dbReference type="AlphaFoldDB" id="A0A2U8BSL1"/>
<keyword evidence="1" id="KW-1133">Transmembrane helix</keyword>
<keyword evidence="1" id="KW-0472">Membrane</keyword>
<evidence type="ECO:0000313" key="3">
    <source>
        <dbReference type="Proteomes" id="UP000244519"/>
    </source>
</evidence>
<dbReference type="RefSeq" id="WP_108673306.1">
    <property type="nucleotide sequence ID" value="NZ_CP025989.1"/>
</dbReference>